<evidence type="ECO:0000313" key="2">
    <source>
        <dbReference type="Proteomes" id="UP000185604"/>
    </source>
</evidence>
<organism evidence="1 2">
    <name type="scientific">Bacillus paralicheniformis</name>
    <dbReference type="NCBI Taxonomy" id="1648923"/>
    <lineage>
        <taxon>Bacteria</taxon>
        <taxon>Bacillati</taxon>
        <taxon>Bacillota</taxon>
        <taxon>Bacilli</taxon>
        <taxon>Bacillales</taxon>
        <taxon>Bacillaceae</taxon>
        <taxon>Bacillus</taxon>
    </lineage>
</organism>
<accession>A0A7Z0X1W6</accession>
<dbReference type="EMBL" id="LKPO01000001">
    <property type="protein sequence ID" value="OLF98774.1"/>
    <property type="molecule type" value="Genomic_DNA"/>
</dbReference>
<name>A0A7Z0X1W6_9BACI</name>
<gene>
    <name evidence="1" type="ORF">B4121_0301</name>
</gene>
<proteinExistence type="predicted"/>
<comment type="caution">
    <text evidence="1">The sequence shown here is derived from an EMBL/GenBank/DDBJ whole genome shotgun (WGS) entry which is preliminary data.</text>
</comment>
<dbReference type="AlphaFoldDB" id="A0A7Z0X1W6"/>
<sequence>MTPFYNEFYWHGLSYPCPFFVLFFHEDKFLQISQVVQISILKRLFLL</sequence>
<reference evidence="1 2" key="1">
    <citation type="journal article" date="2016" name="Front. Microbiol.">
        <title>High-Level Heat Resistance of Spores of Bacillus amyloliquefaciens and Bacillus licheniformis Results from the Presence of a spoVA Operon in a Tn1546 Transposon.</title>
        <authorList>
            <person name="Berendsen E.M."/>
            <person name="Koning R.A."/>
            <person name="Boekhorst J."/>
            <person name="de Jong A."/>
            <person name="Kuipers O.P."/>
            <person name="Wells-Bennik M.H."/>
        </authorList>
    </citation>
    <scope>NUCLEOTIDE SEQUENCE [LARGE SCALE GENOMIC DNA]</scope>
    <source>
        <strain evidence="1 2">B4121</strain>
    </source>
</reference>
<protein>
    <submittedName>
        <fullName evidence="1">Uncharacterized protein</fullName>
    </submittedName>
</protein>
<dbReference type="Proteomes" id="UP000185604">
    <property type="component" value="Unassembled WGS sequence"/>
</dbReference>
<evidence type="ECO:0000313" key="1">
    <source>
        <dbReference type="EMBL" id="OLF98774.1"/>
    </source>
</evidence>